<evidence type="ECO:0000313" key="2">
    <source>
        <dbReference type="EMBL" id="SAL67424.1"/>
    </source>
</evidence>
<evidence type="ECO:0000256" key="1">
    <source>
        <dbReference type="SAM" id="Coils"/>
    </source>
</evidence>
<evidence type="ECO:0000313" key="3">
    <source>
        <dbReference type="Proteomes" id="UP000054977"/>
    </source>
</evidence>
<accession>A0A158JEX9</accession>
<feature type="coiled-coil region" evidence="1">
    <location>
        <begin position="87"/>
        <end position="114"/>
    </location>
</feature>
<keyword evidence="3" id="KW-1185">Reference proteome</keyword>
<dbReference type="AlphaFoldDB" id="A0A158JEX9"/>
<organism evidence="2 3">
    <name type="scientific">Caballeronia humi</name>
    <dbReference type="NCBI Taxonomy" id="326474"/>
    <lineage>
        <taxon>Bacteria</taxon>
        <taxon>Pseudomonadati</taxon>
        <taxon>Pseudomonadota</taxon>
        <taxon>Betaproteobacteria</taxon>
        <taxon>Burkholderiales</taxon>
        <taxon>Burkholderiaceae</taxon>
        <taxon>Caballeronia</taxon>
    </lineage>
</organism>
<dbReference type="OrthoDB" id="8912791at2"/>
<sequence>MKKTFVVAVTVACVLAACSKPEDSVIPADPKNWDTQLAPEVKKLSEGDKQLLTGYLMRAKIGEAFGGTPMPVGTTVGQGIELQKAWIAQREAQKAEQDRLKKETEERKAAAAQEVSKSVVLAYISQHIQPKDIYAHRFSDIFFVDVAIQNSSARTIKGIKADLVFKNTFGEKIYSTGLSIEKTIAPEARSTWQGGHELNQFKESDKTLMNLQEGNFTTEIRPTMVVFADGTSIGSPD</sequence>
<reference evidence="2" key="1">
    <citation type="submission" date="2016-01" db="EMBL/GenBank/DDBJ databases">
        <authorList>
            <person name="Peeters C."/>
        </authorList>
    </citation>
    <scope>NUCLEOTIDE SEQUENCE [LARGE SCALE GENOMIC DNA]</scope>
    <source>
        <strain evidence="2">LMG 22934</strain>
    </source>
</reference>
<comment type="caution">
    <text evidence="2">The sequence shown here is derived from an EMBL/GenBank/DDBJ whole genome shotgun (WGS) entry which is preliminary data.</text>
</comment>
<dbReference type="PROSITE" id="PS51257">
    <property type="entry name" value="PROKAR_LIPOPROTEIN"/>
    <property type="match status" value="1"/>
</dbReference>
<proteinExistence type="predicted"/>
<dbReference type="Proteomes" id="UP000054977">
    <property type="component" value="Unassembled WGS sequence"/>
</dbReference>
<gene>
    <name evidence="2" type="ORF">AWB65_06513</name>
</gene>
<protein>
    <recommendedName>
        <fullName evidence="4">Lipoprotein</fullName>
    </recommendedName>
</protein>
<dbReference type="EMBL" id="FCNW02000088">
    <property type="protein sequence ID" value="SAL67424.1"/>
    <property type="molecule type" value="Genomic_DNA"/>
</dbReference>
<dbReference type="RefSeq" id="WP_087670966.1">
    <property type="nucleotide sequence ID" value="NZ_FCNW02000088.1"/>
</dbReference>
<keyword evidence="1" id="KW-0175">Coiled coil</keyword>
<evidence type="ECO:0008006" key="4">
    <source>
        <dbReference type="Google" id="ProtNLM"/>
    </source>
</evidence>
<name>A0A158JEX9_9BURK</name>